<dbReference type="GO" id="GO:0036374">
    <property type="term" value="F:glutathione hydrolase activity"/>
    <property type="evidence" value="ECO:0007669"/>
    <property type="project" value="UniProtKB-UniRule"/>
</dbReference>
<evidence type="ECO:0000256" key="1">
    <source>
        <dbReference type="ARBA" id="ARBA00001049"/>
    </source>
</evidence>
<proteinExistence type="inferred from homology"/>
<evidence type="ECO:0000313" key="14">
    <source>
        <dbReference type="EMBL" id="KAF3192654.1"/>
    </source>
</evidence>
<dbReference type="EC" id="3.4.19.13" evidence="12"/>
<dbReference type="Gene3D" id="1.10.246.130">
    <property type="match status" value="1"/>
</dbReference>
<feature type="binding site" evidence="11">
    <location>
        <position position="416"/>
    </location>
    <ligand>
        <name>L-glutamate</name>
        <dbReference type="ChEBI" id="CHEBI:29985"/>
    </ligand>
</feature>
<feature type="binding site" evidence="11">
    <location>
        <begin position="444"/>
        <end position="445"/>
    </location>
    <ligand>
        <name>L-glutamate</name>
        <dbReference type="ChEBI" id="CHEBI:29985"/>
    </ligand>
</feature>
<dbReference type="Proteomes" id="UP000479691">
    <property type="component" value="Unassembled WGS sequence"/>
</dbReference>
<keyword evidence="4" id="KW-0645">Protease</keyword>
<keyword evidence="6 12" id="KW-0378">Hydrolase</keyword>
<dbReference type="UniPathway" id="UPA00204"/>
<feature type="active site" description="Nucleophile" evidence="10">
    <location>
        <position position="374"/>
    </location>
</feature>
<dbReference type="InterPro" id="IPR043137">
    <property type="entry name" value="GGT_ssub_C"/>
</dbReference>
<dbReference type="Pfam" id="PF01019">
    <property type="entry name" value="G_glu_transpept"/>
    <property type="match status" value="1"/>
</dbReference>
<keyword evidence="7" id="KW-0325">Glycoprotein</keyword>
<evidence type="ECO:0000256" key="13">
    <source>
        <dbReference type="SAM" id="SignalP"/>
    </source>
</evidence>
<dbReference type="FunFam" id="3.60.20.40:FF:000008">
    <property type="entry name" value="Gamma-glutamyltranspeptidase (Eurofung)"/>
    <property type="match status" value="1"/>
</dbReference>
<reference evidence="18 19" key="1">
    <citation type="submission" date="2019-06" db="EMBL/GenBank/DDBJ databases">
        <authorList>
            <person name="Palmer J.M."/>
        </authorList>
    </citation>
    <scope>NUCLEOTIDE SEQUENCE [LARGE SCALE GENOMIC DNA]</scope>
    <source>
        <strain evidence="17 18">TWF106</strain>
        <strain evidence="15 20">TWF191</strain>
        <strain evidence="16">TWF679</strain>
        <strain evidence="14 19">TWF788</strain>
    </source>
</reference>
<evidence type="ECO:0000256" key="8">
    <source>
        <dbReference type="ARBA" id="ARBA00023315"/>
    </source>
</evidence>
<comment type="similarity">
    <text evidence="3">Belongs to the gamma-glutamyltransferase family.</text>
</comment>
<organism evidence="17 18">
    <name type="scientific">Orbilia oligospora</name>
    <name type="common">Nematode-trapping fungus</name>
    <name type="synonym">Arthrobotrys oligospora</name>
    <dbReference type="NCBI Taxonomy" id="2813651"/>
    <lineage>
        <taxon>Eukaryota</taxon>
        <taxon>Fungi</taxon>
        <taxon>Dikarya</taxon>
        <taxon>Ascomycota</taxon>
        <taxon>Pezizomycotina</taxon>
        <taxon>Orbiliomycetes</taxon>
        <taxon>Orbiliales</taxon>
        <taxon>Orbiliaceae</taxon>
        <taxon>Orbilia</taxon>
    </lineage>
</organism>
<accession>A0A6G1MGW0</accession>
<dbReference type="AlphaFoldDB" id="A0A6G1MGW0"/>
<evidence type="ECO:0000256" key="9">
    <source>
        <dbReference type="ARBA" id="ARBA00047417"/>
    </source>
</evidence>
<dbReference type="NCBIfam" id="TIGR00066">
    <property type="entry name" value="g_glut_trans"/>
    <property type="match status" value="1"/>
</dbReference>
<evidence type="ECO:0000313" key="19">
    <source>
        <dbReference type="Proteomes" id="UP000479691"/>
    </source>
</evidence>
<comment type="catalytic activity">
    <reaction evidence="1 12">
        <text>an S-substituted glutathione + H2O = an S-substituted L-cysteinylglycine + L-glutamate</text>
        <dbReference type="Rhea" id="RHEA:59468"/>
        <dbReference type="ChEBI" id="CHEBI:15377"/>
        <dbReference type="ChEBI" id="CHEBI:29985"/>
        <dbReference type="ChEBI" id="CHEBI:90779"/>
        <dbReference type="ChEBI" id="CHEBI:143103"/>
        <dbReference type="EC" id="3.4.19.13"/>
    </reaction>
</comment>
<dbReference type="EMBL" id="JAABOE010000001">
    <property type="protein sequence ID" value="KAF3192654.1"/>
    <property type="molecule type" value="Genomic_DNA"/>
</dbReference>
<evidence type="ECO:0000256" key="5">
    <source>
        <dbReference type="ARBA" id="ARBA00022679"/>
    </source>
</evidence>
<evidence type="ECO:0000313" key="16">
    <source>
        <dbReference type="EMBL" id="KAF3214094.1"/>
    </source>
</evidence>
<comment type="pathway">
    <text evidence="12">Sulfur metabolism; glutathione metabolism.</text>
</comment>
<feature type="binding site" evidence="11">
    <location>
        <position position="467"/>
    </location>
    <ligand>
        <name>L-glutamate</name>
        <dbReference type="ChEBI" id="CHEBI:29985"/>
    </ligand>
</feature>
<dbReference type="Proteomes" id="UP000614610">
    <property type="component" value="Unassembled WGS sequence"/>
</dbReference>
<comment type="catalytic activity">
    <reaction evidence="2 12">
        <text>glutathione + H2O = L-cysteinylglycine + L-glutamate</text>
        <dbReference type="Rhea" id="RHEA:28807"/>
        <dbReference type="ChEBI" id="CHEBI:15377"/>
        <dbReference type="ChEBI" id="CHEBI:29985"/>
        <dbReference type="ChEBI" id="CHEBI:57925"/>
        <dbReference type="ChEBI" id="CHEBI:61694"/>
        <dbReference type="EC" id="3.4.19.13"/>
    </reaction>
</comment>
<evidence type="ECO:0000256" key="4">
    <source>
        <dbReference type="ARBA" id="ARBA00022670"/>
    </source>
</evidence>
<evidence type="ECO:0000256" key="11">
    <source>
        <dbReference type="PIRSR" id="PIRSR600101-2"/>
    </source>
</evidence>
<evidence type="ECO:0000313" key="17">
    <source>
        <dbReference type="EMBL" id="KAF3227114.1"/>
    </source>
</evidence>
<dbReference type="Proteomes" id="UP000472727">
    <property type="component" value="Unassembled WGS sequence"/>
</dbReference>
<feature type="chain" id="PRO_5041131466" description="Glutathione hydrolase" evidence="13">
    <location>
        <begin position="18"/>
        <end position="564"/>
    </location>
</feature>
<dbReference type="OrthoDB" id="1081007at2759"/>
<dbReference type="InterPro" id="IPR000101">
    <property type="entry name" value="GGT_peptidase"/>
</dbReference>
<gene>
    <name evidence="17" type="ORF">TWF106_010602</name>
    <name evidence="15" type="ORF">TWF191_000651</name>
    <name evidence="16" type="ORF">TWF679_004964</name>
    <name evidence="14" type="ORF">TWF788_000263</name>
</gene>
<feature type="signal peptide" evidence="13">
    <location>
        <begin position="1"/>
        <end position="17"/>
    </location>
</feature>
<dbReference type="InterPro" id="IPR029055">
    <property type="entry name" value="Ntn_hydrolases_N"/>
</dbReference>
<feature type="binding site" evidence="11">
    <location>
        <begin position="392"/>
        <end position="394"/>
    </location>
    <ligand>
        <name>L-glutamate</name>
        <dbReference type="ChEBI" id="CHEBI:29985"/>
    </ligand>
</feature>
<dbReference type="GO" id="GO:0005886">
    <property type="term" value="C:plasma membrane"/>
    <property type="evidence" value="ECO:0007669"/>
    <property type="project" value="TreeGrafter"/>
</dbReference>
<name>A0A6G1MGW0_ORBOL</name>
<evidence type="ECO:0000256" key="12">
    <source>
        <dbReference type="RuleBase" id="RU368068"/>
    </source>
</evidence>
<dbReference type="SUPFAM" id="SSF56235">
    <property type="entry name" value="N-terminal nucleophile aminohydrolases (Ntn hydrolases)"/>
    <property type="match status" value="1"/>
</dbReference>
<dbReference type="GO" id="GO:0006751">
    <property type="term" value="P:glutathione catabolic process"/>
    <property type="evidence" value="ECO:0007669"/>
    <property type="project" value="UniProtKB-UniRule"/>
</dbReference>
<comment type="function">
    <text evidence="12">Cleaves the gamma-glutamyl peptide bond of glutathione and glutathione conjugates.</text>
</comment>
<dbReference type="EC" id="2.3.2.2" evidence="12"/>
<dbReference type="EMBL" id="WIWS01000008">
    <property type="protein sequence ID" value="KAF3227114.1"/>
    <property type="molecule type" value="Genomic_DNA"/>
</dbReference>
<evidence type="ECO:0000313" key="15">
    <source>
        <dbReference type="EMBL" id="KAF3208460.1"/>
    </source>
</evidence>
<dbReference type="GO" id="GO:0006508">
    <property type="term" value="P:proteolysis"/>
    <property type="evidence" value="ECO:0007669"/>
    <property type="project" value="UniProtKB-KW"/>
</dbReference>
<protein>
    <recommendedName>
        <fullName evidence="12">Glutathione hydrolase</fullName>
        <ecNumber evidence="12">2.3.2.2</ecNumber>
        <ecNumber evidence="12">3.4.19.13</ecNumber>
    </recommendedName>
    <alternativeName>
        <fullName evidence="12">Gamma-glutamyltransferase</fullName>
    </alternativeName>
    <alternativeName>
        <fullName evidence="12">Gamma-glutamyltranspeptidase</fullName>
    </alternativeName>
</protein>
<dbReference type="EMBL" id="WIWT01000023">
    <property type="protein sequence ID" value="KAF3214094.1"/>
    <property type="molecule type" value="Genomic_DNA"/>
</dbReference>
<feature type="binding site" evidence="11">
    <location>
        <position position="97"/>
    </location>
    <ligand>
        <name>L-glutamate</name>
        <dbReference type="ChEBI" id="CHEBI:29985"/>
    </ligand>
</feature>
<evidence type="ECO:0000256" key="2">
    <source>
        <dbReference type="ARBA" id="ARBA00001089"/>
    </source>
</evidence>
<keyword evidence="8 12" id="KW-0012">Acyltransferase</keyword>
<dbReference type="PRINTS" id="PR01210">
    <property type="entry name" value="GGTRANSPTASE"/>
</dbReference>
<evidence type="ECO:0000313" key="18">
    <source>
        <dbReference type="Proteomes" id="UP000472727"/>
    </source>
</evidence>
<dbReference type="EMBL" id="WIPF01000107">
    <property type="protein sequence ID" value="KAF3208460.1"/>
    <property type="molecule type" value="Genomic_DNA"/>
</dbReference>
<dbReference type="PANTHER" id="PTHR11686">
    <property type="entry name" value="GAMMA GLUTAMYL TRANSPEPTIDASE"/>
    <property type="match status" value="1"/>
</dbReference>
<evidence type="ECO:0000256" key="6">
    <source>
        <dbReference type="ARBA" id="ARBA00022801"/>
    </source>
</evidence>
<comment type="caution">
    <text evidence="17">The sequence shown here is derived from an EMBL/GenBank/DDBJ whole genome shotgun (WGS) entry which is preliminary data.</text>
</comment>
<dbReference type="GO" id="GO:0103068">
    <property type="term" value="F:leukotriene C4 gamma-glutamyl transferase activity"/>
    <property type="evidence" value="ECO:0007669"/>
    <property type="project" value="UniProtKB-EC"/>
</dbReference>
<evidence type="ECO:0000256" key="7">
    <source>
        <dbReference type="ARBA" id="ARBA00023180"/>
    </source>
</evidence>
<evidence type="ECO:0000256" key="3">
    <source>
        <dbReference type="ARBA" id="ARBA00009381"/>
    </source>
</evidence>
<dbReference type="InterPro" id="IPR043138">
    <property type="entry name" value="GGT_lsub"/>
</dbReference>
<dbReference type="Proteomes" id="UP000483672">
    <property type="component" value="Unassembled WGS sequence"/>
</dbReference>
<sequence length="564" mass="61417">MRSLPIILTILATAVQSLPTVHNRQLQQDHNGAVASETDVCSQVGIDLMKKGGNAADAMVGTVICVGTVAMYHSGIGGGGFMLIRSAKGEYEFVDFREMAPAASYEEMFVNRTELSKYGGLASGIPGELRGLEYLHNKYGKLSWKECLEPSIRFARDGFVVNKDHIKYFELVRASAPSFFLTEDPAWAIDFAPNGRLVQLGETMYRKRFADTLETVANQGVDAFYEGPLADAMIREIQAKGGAMTKDDLKAFKLAHRKPSNITYRGHRIWSTSAPSSGAVTQSVLKILEGYPDFADPAKRNESTHLLVEAMRFGYSLRAELGDPDFVEGLDAYQQSMVSPELAEEIRSKICLTRTLEVKEYNPKGLESLDTPGTAQMSTADASGLAVSLTTTVNLLFGSTVMVPETGVIMNNEMNDFSIPGSSNAFGFIPSPSNFIRPFKRPLSSITASIAERADGTLDFVVGAAGGSRIISSTIQNIINIVDRGLNIQQTLREPRLHDQLTPNTCVLEWSFDNSTAAYLRGLGHDISYVPDAQSAAQGLRRLENGTFEAAGEPRQKNSGGFAF</sequence>
<comment type="catalytic activity">
    <reaction evidence="9 12">
        <text>an N-terminal (5-L-glutamyl)-[peptide] + an alpha-amino acid = 5-L-glutamyl amino acid + an N-terminal L-alpha-aminoacyl-[peptide]</text>
        <dbReference type="Rhea" id="RHEA:23904"/>
        <dbReference type="Rhea" id="RHEA-COMP:9780"/>
        <dbReference type="Rhea" id="RHEA-COMP:9795"/>
        <dbReference type="ChEBI" id="CHEBI:77644"/>
        <dbReference type="ChEBI" id="CHEBI:78597"/>
        <dbReference type="ChEBI" id="CHEBI:78599"/>
        <dbReference type="ChEBI" id="CHEBI:78608"/>
        <dbReference type="EC" id="2.3.2.2"/>
    </reaction>
</comment>
<dbReference type="PANTHER" id="PTHR11686:SF62">
    <property type="entry name" value="GLUTATHIONE HYDROLASE"/>
    <property type="match status" value="1"/>
</dbReference>
<dbReference type="Gene3D" id="3.60.20.40">
    <property type="match status" value="1"/>
</dbReference>
<dbReference type="FunFam" id="1.10.246.130:FF:000005">
    <property type="entry name" value="Gamma-glutamyltranspeptidase 1, putative"/>
    <property type="match status" value="1"/>
</dbReference>
<evidence type="ECO:0000313" key="20">
    <source>
        <dbReference type="Proteomes" id="UP000483672"/>
    </source>
</evidence>
<evidence type="ECO:0000256" key="10">
    <source>
        <dbReference type="PIRSR" id="PIRSR600101-1"/>
    </source>
</evidence>
<keyword evidence="13" id="KW-0732">Signal</keyword>
<keyword evidence="5 12" id="KW-0808">Transferase</keyword>